<dbReference type="AlphaFoldDB" id="A0A077X586"/>
<dbReference type="SUPFAM" id="SSF50729">
    <property type="entry name" value="PH domain-like"/>
    <property type="match status" value="1"/>
</dbReference>
<dbReference type="GO" id="GO:0031490">
    <property type="term" value="F:chromatin DNA binding"/>
    <property type="evidence" value="ECO:0007669"/>
    <property type="project" value="TreeGrafter"/>
</dbReference>
<dbReference type="PANTHER" id="PTHR31606">
    <property type="entry name" value="WW DOMAIN BINDING PROTEIN 2, ISOFORM E"/>
    <property type="match status" value="1"/>
</dbReference>
<proteinExistence type="predicted"/>
<dbReference type="PANTHER" id="PTHR31606:SF1">
    <property type="entry name" value="WW DOMAIN BINDING PROTEIN 2, ISOFORM E"/>
    <property type="match status" value="1"/>
</dbReference>
<organism evidence="1">
    <name type="scientific">Lichtheimia ramosa</name>
    <dbReference type="NCBI Taxonomy" id="688394"/>
    <lineage>
        <taxon>Eukaryota</taxon>
        <taxon>Fungi</taxon>
        <taxon>Fungi incertae sedis</taxon>
        <taxon>Mucoromycota</taxon>
        <taxon>Mucoromycotina</taxon>
        <taxon>Mucoromycetes</taxon>
        <taxon>Mucorales</taxon>
        <taxon>Lichtheimiaceae</taxon>
        <taxon>Lichtheimia</taxon>
    </lineage>
</organism>
<dbReference type="GO" id="GO:0005634">
    <property type="term" value="C:nucleus"/>
    <property type="evidence" value="ECO:0007669"/>
    <property type="project" value="TreeGrafter"/>
</dbReference>
<reference evidence="1" key="1">
    <citation type="journal article" date="2014" name="Genome Announc.">
        <title>De novo whole-genome sequence and genome annotation of Lichtheimia ramosa.</title>
        <authorList>
            <person name="Linde J."/>
            <person name="Schwartze V."/>
            <person name="Binder U."/>
            <person name="Lass-Florl C."/>
            <person name="Voigt K."/>
            <person name="Horn F."/>
        </authorList>
    </citation>
    <scope>NUCLEOTIDE SEQUENCE</scope>
    <source>
        <strain evidence="1">JMRC FSU:6197</strain>
    </source>
</reference>
<evidence type="ECO:0008006" key="2">
    <source>
        <dbReference type="Google" id="ProtNLM"/>
    </source>
</evidence>
<dbReference type="InterPro" id="IPR044852">
    <property type="entry name" value="WBP2-like"/>
</dbReference>
<sequence>MSLNWAMLAQDEPVLLPGEHQHLFRQHGVKAILDCETPDTHFEAKGKLYVSNQRIVFVALPSTPSLQTLNIPLRNLRNWKLEQPWFSANYITSTLIPVPGGGLPRTGKLTLTFTEGGAIEFTSVYRNLLERLAVDGTTEEPLPAYEPPPYENH</sequence>
<dbReference type="EMBL" id="LK023386">
    <property type="protein sequence ID" value="CDS14442.1"/>
    <property type="molecule type" value="Genomic_DNA"/>
</dbReference>
<evidence type="ECO:0000313" key="1">
    <source>
        <dbReference type="EMBL" id="CDS14442.1"/>
    </source>
</evidence>
<gene>
    <name evidence="1" type="ORF">LRAMOSA06611</name>
</gene>
<dbReference type="GO" id="GO:0003713">
    <property type="term" value="F:transcription coactivator activity"/>
    <property type="evidence" value="ECO:0007669"/>
    <property type="project" value="InterPro"/>
</dbReference>
<dbReference type="OrthoDB" id="1259151at2759"/>
<accession>A0A077X586</accession>
<dbReference type="CDD" id="cd13214">
    <property type="entry name" value="PH-GRAM_WBP2"/>
    <property type="match status" value="1"/>
</dbReference>
<name>A0A077X586_9FUNG</name>
<protein>
    <recommendedName>
        <fullName evidence="2">GRAM domain-containing protein</fullName>
    </recommendedName>
</protein>